<dbReference type="EMBL" id="BK059123">
    <property type="protein sequence ID" value="DAE32497.1"/>
    <property type="molecule type" value="Genomic_DNA"/>
</dbReference>
<accession>A0A8S5RMZ8</accession>
<proteinExistence type="predicted"/>
<organism evidence="1">
    <name type="scientific">virus sp. ctEfN2</name>
    <dbReference type="NCBI Taxonomy" id="2825810"/>
    <lineage>
        <taxon>Viruses</taxon>
    </lineage>
</organism>
<sequence>MVRTPRKCKTIRKQHQNPVGLSWENLKKIAEI</sequence>
<name>A0A8S5RMZ8_9VIRU</name>
<protein>
    <submittedName>
        <fullName evidence="1">Uncharacterized protein</fullName>
    </submittedName>
</protein>
<reference evidence="1" key="1">
    <citation type="journal article" date="2021" name="Proc. Natl. Acad. Sci. U.S.A.">
        <title>A Catalog of Tens of Thousands of Viruses from Human Metagenomes Reveals Hidden Associations with Chronic Diseases.</title>
        <authorList>
            <person name="Tisza M.J."/>
            <person name="Buck C.B."/>
        </authorList>
    </citation>
    <scope>NUCLEOTIDE SEQUENCE</scope>
    <source>
        <strain evidence="1">CtEfN2</strain>
    </source>
</reference>
<evidence type="ECO:0000313" key="1">
    <source>
        <dbReference type="EMBL" id="DAE32497.1"/>
    </source>
</evidence>